<comment type="caution">
    <text evidence="2">The sequence shown here is derived from an EMBL/GenBank/DDBJ whole genome shotgun (WGS) entry which is preliminary data.</text>
</comment>
<organism evidence="2 3">
    <name type="scientific">Symbiochloris irregularis</name>
    <dbReference type="NCBI Taxonomy" id="706552"/>
    <lineage>
        <taxon>Eukaryota</taxon>
        <taxon>Viridiplantae</taxon>
        <taxon>Chlorophyta</taxon>
        <taxon>core chlorophytes</taxon>
        <taxon>Trebouxiophyceae</taxon>
        <taxon>Trebouxiales</taxon>
        <taxon>Trebouxiaceae</taxon>
        <taxon>Symbiochloris</taxon>
    </lineage>
</organism>
<evidence type="ECO:0000313" key="3">
    <source>
        <dbReference type="Proteomes" id="UP001465755"/>
    </source>
</evidence>
<gene>
    <name evidence="2" type="ORF">WJX73_010570</name>
</gene>
<name>A0AAW1P0E2_9CHLO</name>
<sequence length="581" mass="59076">MYCRVPRALRGSAGSLNEAACRALIAFISALQPSDTFSRRKPLHCNHPCSTVTAQLDLSDAALCAVSTERCGQRCDITESKSACKPESESTATATTFTCTTLCLSASAPSTGSNPLTITAAITVVVKSQPSRCARFTHPRSTKPNKVRSQQPKQPPSFDPHPRGHAGPLPTATSSSPGVDTGFAVSASVPVSATPVAGGGASSTAAGATIEPTPAVQAAIANANIPASSKQVASAIATQTTCPPDNKQSITLPLDGSVLATHTGQTCGTLAAVPEALQSAVQGGYTVTLSGDREDHTGATVTSVTVSLAGGSNQGTFTLPQNGGTTWGVMTNGYNFAVNSSSITVAVNGQNYTDSSASVFGIQLTINKCTSQMPVADATVHALLTGFNAVDQPLALVASSSSSNVYSSVLNMGNMFPNLGYTNQATLNYCTANQANLRQACTAGMQNGHNFSESGVLLNSCTKFLTDGALANVSSAARQVAVACAVMAVEMSLICTSSTTDCDAVASKTFTISVAAQENVAGGPSNRTIAAFGTIYQNMVNGKPGDDIIHVDNISCSDIADGSCGPCSSAQPAGFTEVAGQ</sequence>
<feature type="region of interest" description="Disordered" evidence="1">
    <location>
        <begin position="133"/>
        <end position="181"/>
    </location>
</feature>
<dbReference type="Proteomes" id="UP001465755">
    <property type="component" value="Unassembled WGS sequence"/>
</dbReference>
<keyword evidence="3" id="KW-1185">Reference proteome</keyword>
<reference evidence="2 3" key="1">
    <citation type="journal article" date="2024" name="Nat. Commun.">
        <title>Phylogenomics reveals the evolutionary origins of lichenization in chlorophyte algae.</title>
        <authorList>
            <person name="Puginier C."/>
            <person name="Libourel C."/>
            <person name="Otte J."/>
            <person name="Skaloud P."/>
            <person name="Haon M."/>
            <person name="Grisel S."/>
            <person name="Petersen M."/>
            <person name="Berrin J.G."/>
            <person name="Delaux P.M."/>
            <person name="Dal Grande F."/>
            <person name="Keller J."/>
        </authorList>
    </citation>
    <scope>NUCLEOTIDE SEQUENCE [LARGE SCALE GENOMIC DNA]</scope>
    <source>
        <strain evidence="2 3">SAG 2036</strain>
    </source>
</reference>
<accession>A0AAW1P0E2</accession>
<evidence type="ECO:0000313" key="2">
    <source>
        <dbReference type="EMBL" id="KAK9801899.1"/>
    </source>
</evidence>
<feature type="compositionally biased region" description="Basic residues" evidence="1">
    <location>
        <begin position="135"/>
        <end position="146"/>
    </location>
</feature>
<evidence type="ECO:0000256" key="1">
    <source>
        <dbReference type="SAM" id="MobiDB-lite"/>
    </source>
</evidence>
<dbReference type="AlphaFoldDB" id="A0AAW1P0E2"/>
<protein>
    <submittedName>
        <fullName evidence="2">Uncharacterized protein</fullName>
    </submittedName>
</protein>
<proteinExistence type="predicted"/>
<dbReference type="EMBL" id="JALJOQ010000075">
    <property type="protein sequence ID" value="KAK9801899.1"/>
    <property type="molecule type" value="Genomic_DNA"/>
</dbReference>